<organism evidence="1 2">
    <name type="scientific">Stentor coeruleus</name>
    <dbReference type="NCBI Taxonomy" id="5963"/>
    <lineage>
        <taxon>Eukaryota</taxon>
        <taxon>Sar</taxon>
        <taxon>Alveolata</taxon>
        <taxon>Ciliophora</taxon>
        <taxon>Postciliodesmatophora</taxon>
        <taxon>Heterotrichea</taxon>
        <taxon>Heterotrichida</taxon>
        <taxon>Stentoridae</taxon>
        <taxon>Stentor</taxon>
    </lineage>
</organism>
<dbReference type="Gene3D" id="3.30.40.10">
    <property type="entry name" value="Zinc/RING finger domain, C3HC4 (zinc finger)"/>
    <property type="match status" value="1"/>
</dbReference>
<gene>
    <name evidence="1" type="ORF">SteCoe_33203</name>
</gene>
<proteinExistence type="predicted"/>
<evidence type="ECO:0000313" key="1">
    <source>
        <dbReference type="EMBL" id="OMJ69157.1"/>
    </source>
</evidence>
<dbReference type="Proteomes" id="UP000187209">
    <property type="component" value="Unassembled WGS sequence"/>
</dbReference>
<accession>A0A1R2AXC8</accession>
<sequence>MESKQDLIRCCNEHNSKKIIRCSENHAFHKDCLKAINKGNYIYFYLEECEKCIEELLPEFDCTKVCKNCFTKNKNPPKACPLSKHFCKKCLLEYIKLDHYKKCKNCQEKYRDLNLCFICLKMFLHCDLLKSSACNTHYFCHMCIKTINPKNIDCNSCKNSIETKEIYSKLTCSLCEENVSENSFLCKNGHHFCENCLQNFAYPKNHCYQCIKMFEYLYDSYKDHALENFDGGYQSMIATIKRGEVSIPNNCELCKKCLRGKLYHASCCIIHYYCNRCLSKKLSAKYLRKEFPVDCNNCKRYFSMLIIIDEATNLVCNLCKLSPGGTRAFCDSNHYYCKTCQQSIAKSPRIIYLRFLKCQNCVRKINYDRLMIIKQAENKRILEDEKITFICQHSFYYKNISQRYKHLLKKFLKSFSSENIVAMPRQFVIKCLDTTCKEYVTIPFALMWDDISNKFSPENQKILENFELYFDGALVTFEICVCERIVGKIGSLSLNCLCLKR</sequence>
<comment type="caution">
    <text evidence="1">The sequence shown here is derived from an EMBL/GenBank/DDBJ whole genome shotgun (WGS) entry which is preliminary data.</text>
</comment>
<protein>
    <submittedName>
        <fullName evidence="1">Uncharacterized protein</fullName>
    </submittedName>
</protein>
<name>A0A1R2AXC8_9CILI</name>
<evidence type="ECO:0000313" key="2">
    <source>
        <dbReference type="Proteomes" id="UP000187209"/>
    </source>
</evidence>
<dbReference type="InterPro" id="IPR013083">
    <property type="entry name" value="Znf_RING/FYVE/PHD"/>
</dbReference>
<reference evidence="1 2" key="1">
    <citation type="submission" date="2016-11" db="EMBL/GenBank/DDBJ databases">
        <title>The macronuclear genome of Stentor coeruleus: a giant cell with tiny introns.</title>
        <authorList>
            <person name="Slabodnick M."/>
            <person name="Ruby J.G."/>
            <person name="Reiff S.B."/>
            <person name="Swart E.C."/>
            <person name="Gosai S."/>
            <person name="Prabakaran S."/>
            <person name="Witkowska E."/>
            <person name="Larue G.E."/>
            <person name="Fisher S."/>
            <person name="Freeman R.M."/>
            <person name="Gunawardena J."/>
            <person name="Chu W."/>
            <person name="Stover N.A."/>
            <person name="Gregory B.D."/>
            <person name="Nowacki M."/>
            <person name="Derisi J."/>
            <person name="Roy S.W."/>
            <person name="Marshall W.F."/>
            <person name="Sood P."/>
        </authorList>
    </citation>
    <scope>NUCLEOTIDE SEQUENCE [LARGE SCALE GENOMIC DNA]</scope>
    <source>
        <strain evidence="1">WM001</strain>
    </source>
</reference>
<keyword evidence="2" id="KW-1185">Reference proteome</keyword>
<dbReference type="EMBL" id="MPUH01001233">
    <property type="protein sequence ID" value="OMJ69157.1"/>
    <property type="molecule type" value="Genomic_DNA"/>
</dbReference>
<dbReference type="AlphaFoldDB" id="A0A1R2AXC8"/>